<sequence>MAKEENKKAAVSATKARQQPSSDKGAKKKVDKNKKTVKKTTSAKDKGGKKTAEKKTAAKITKAVKTETAPPLFSKVGQKHVTPPKGDGTRGFYESLLEEHPNSVLAIVYCVEYGLFGGQKHQELYEKYQEMRKQGLLKGGSGGVKPAAIQFLQKFGKKAMKKQSGK</sequence>
<dbReference type="EMBL" id="BLIY01000016">
    <property type="protein sequence ID" value="GFE54540.1"/>
    <property type="molecule type" value="Genomic_DNA"/>
</dbReference>
<evidence type="ECO:0000313" key="3">
    <source>
        <dbReference type="Proteomes" id="UP001057455"/>
    </source>
</evidence>
<feature type="compositionally biased region" description="Basic residues" evidence="1">
    <location>
        <begin position="26"/>
        <end position="38"/>
    </location>
</feature>
<feature type="region of interest" description="Disordered" evidence="1">
    <location>
        <begin position="1"/>
        <end position="63"/>
    </location>
</feature>
<dbReference type="Proteomes" id="UP001057455">
    <property type="component" value="Unassembled WGS sequence"/>
</dbReference>
<dbReference type="AlphaFoldDB" id="A0A9W5WV10"/>
<reference evidence="2" key="1">
    <citation type="submission" date="2019-12" db="EMBL/GenBank/DDBJ databases">
        <title>Genome sequence of Babesia ovis.</title>
        <authorList>
            <person name="Yamagishi J."/>
            <person name="Sevinc F."/>
            <person name="Xuan X."/>
        </authorList>
    </citation>
    <scope>NUCLEOTIDE SEQUENCE</scope>
    <source>
        <strain evidence="2">Selcuk</strain>
    </source>
</reference>
<evidence type="ECO:0000256" key="1">
    <source>
        <dbReference type="SAM" id="MobiDB-lite"/>
    </source>
</evidence>
<dbReference type="PANTHER" id="PTHR33828">
    <property type="entry name" value="OS05G0596200 PROTEIN"/>
    <property type="match status" value="1"/>
</dbReference>
<feature type="compositionally biased region" description="Basic and acidic residues" evidence="1">
    <location>
        <begin position="42"/>
        <end position="56"/>
    </location>
</feature>
<proteinExistence type="predicted"/>
<comment type="caution">
    <text evidence="2">The sequence shown here is derived from an EMBL/GenBank/DDBJ whole genome shotgun (WGS) entry which is preliminary data.</text>
</comment>
<organism evidence="2 3">
    <name type="scientific">Babesia ovis</name>
    <dbReference type="NCBI Taxonomy" id="5869"/>
    <lineage>
        <taxon>Eukaryota</taxon>
        <taxon>Sar</taxon>
        <taxon>Alveolata</taxon>
        <taxon>Apicomplexa</taxon>
        <taxon>Aconoidasida</taxon>
        <taxon>Piroplasmida</taxon>
        <taxon>Babesiidae</taxon>
        <taxon>Babesia</taxon>
    </lineage>
</organism>
<dbReference type="PANTHER" id="PTHR33828:SF2">
    <property type="entry name" value="NUCLEOLIN"/>
    <property type="match status" value="1"/>
</dbReference>
<evidence type="ECO:0000313" key="2">
    <source>
        <dbReference type="EMBL" id="GFE54540.1"/>
    </source>
</evidence>
<name>A0A9W5WV10_BABOV</name>
<keyword evidence="3" id="KW-1185">Reference proteome</keyword>
<protein>
    <submittedName>
        <fullName evidence="2">High mobility group protein, putative</fullName>
    </submittedName>
</protein>
<gene>
    <name evidence="2" type="ORF">BaOVIS_019440</name>
</gene>
<accession>A0A9W5WV10</accession>
<dbReference type="OrthoDB" id="361835at2759"/>